<dbReference type="SUPFAM" id="SSF48498">
    <property type="entry name" value="Tetracyclin repressor-like, C-terminal domain"/>
    <property type="match status" value="1"/>
</dbReference>
<proteinExistence type="predicted"/>
<feature type="DNA-binding region" description="H-T-H motif" evidence="4">
    <location>
        <begin position="29"/>
        <end position="48"/>
    </location>
</feature>
<evidence type="ECO:0000313" key="6">
    <source>
        <dbReference type="EMBL" id="GGF30194.1"/>
    </source>
</evidence>
<dbReference type="Pfam" id="PF13305">
    <property type="entry name" value="TetR_C_33"/>
    <property type="match status" value="1"/>
</dbReference>
<evidence type="ECO:0000313" key="7">
    <source>
        <dbReference type="Proteomes" id="UP000598775"/>
    </source>
</evidence>
<dbReference type="EMBL" id="BMGP01000004">
    <property type="protein sequence ID" value="GGF30194.1"/>
    <property type="molecule type" value="Genomic_DNA"/>
</dbReference>
<evidence type="ECO:0000256" key="4">
    <source>
        <dbReference type="PROSITE-ProRule" id="PRU00335"/>
    </source>
</evidence>
<dbReference type="RefSeq" id="WP_188678622.1">
    <property type="nucleotide sequence ID" value="NZ_BMGP01000004.1"/>
</dbReference>
<dbReference type="SUPFAM" id="SSF46689">
    <property type="entry name" value="Homeodomain-like"/>
    <property type="match status" value="1"/>
</dbReference>
<dbReference type="Gene3D" id="1.10.10.60">
    <property type="entry name" value="Homeodomain-like"/>
    <property type="match status" value="1"/>
</dbReference>
<keyword evidence="1" id="KW-0805">Transcription regulation</keyword>
<evidence type="ECO:0000256" key="2">
    <source>
        <dbReference type="ARBA" id="ARBA00023125"/>
    </source>
</evidence>
<dbReference type="PANTHER" id="PTHR30055">
    <property type="entry name" value="HTH-TYPE TRANSCRIPTIONAL REGULATOR RUTR"/>
    <property type="match status" value="1"/>
</dbReference>
<evidence type="ECO:0000259" key="5">
    <source>
        <dbReference type="PROSITE" id="PS50977"/>
    </source>
</evidence>
<reference evidence="6 7" key="1">
    <citation type="journal article" date="2014" name="Int. J. Syst. Evol. Microbiol.">
        <title>Complete genome sequence of Corynebacterium casei LMG S-19264T (=DSM 44701T), isolated from a smear-ripened cheese.</title>
        <authorList>
            <consortium name="US DOE Joint Genome Institute (JGI-PGF)"/>
            <person name="Walter F."/>
            <person name="Albersmeier A."/>
            <person name="Kalinowski J."/>
            <person name="Ruckert C."/>
        </authorList>
    </citation>
    <scope>NUCLEOTIDE SEQUENCE [LARGE SCALE GENOMIC DNA]</scope>
    <source>
        <strain evidence="6 7">CGMCC 1.12976</strain>
    </source>
</reference>
<dbReference type="InterPro" id="IPR001647">
    <property type="entry name" value="HTH_TetR"/>
</dbReference>
<dbReference type="GO" id="GO:0003700">
    <property type="term" value="F:DNA-binding transcription factor activity"/>
    <property type="evidence" value="ECO:0007669"/>
    <property type="project" value="TreeGrafter"/>
</dbReference>
<dbReference type="InterPro" id="IPR050109">
    <property type="entry name" value="HTH-type_TetR-like_transc_reg"/>
</dbReference>
<gene>
    <name evidence="6" type="ORF">GCM10011399_24240</name>
</gene>
<comment type="caution">
    <text evidence="6">The sequence shown here is derived from an EMBL/GenBank/DDBJ whole genome shotgun (WGS) entry which is preliminary data.</text>
</comment>
<accession>A0A917B9S1</accession>
<sequence length="193" mass="20693">MPTPDRTSLDDIVRAGRAILEADGLPKLTMQAVAERVGVRAPSLYKRVKNRDDLIRLIVASTADELSDRLNAVETAAHHTIEVQPDARATLIALAHALRGFAHQYPAAFALIFAAVPASTPLNRQSLERSIDPVMRVTAELAGPENALEAARTVTAWANGFISMELAGAFQLGGDVDSAFDFGITHLADALTR</sequence>
<dbReference type="Gene3D" id="1.10.357.10">
    <property type="entry name" value="Tetracycline Repressor, domain 2"/>
    <property type="match status" value="1"/>
</dbReference>
<dbReference type="PROSITE" id="PS50977">
    <property type="entry name" value="HTH_TETR_2"/>
    <property type="match status" value="1"/>
</dbReference>
<evidence type="ECO:0000256" key="1">
    <source>
        <dbReference type="ARBA" id="ARBA00023015"/>
    </source>
</evidence>
<dbReference type="Pfam" id="PF00440">
    <property type="entry name" value="TetR_N"/>
    <property type="match status" value="1"/>
</dbReference>
<dbReference type="InterPro" id="IPR009057">
    <property type="entry name" value="Homeodomain-like_sf"/>
</dbReference>
<organism evidence="6 7">
    <name type="scientific">Subtercola lobariae</name>
    <dbReference type="NCBI Taxonomy" id="1588641"/>
    <lineage>
        <taxon>Bacteria</taxon>
        <taxon>Bacillati</taxon>
        <taxon>Actinomycetota</taxon>
        <taxon>Actinomycetes</taxon>
        <taxon>Micrococcales</taxon>
        <taxon>Microbacteriaceae</taxon>
        <taxon>Subtercola</taxon>
    </lineage>
</organism>
<protein>
    <submittedName>
        <fullName evidence="6">TetR family transcriptional regulator</fullName>
    </submittedName>
</protein>
<dbReference type="AlphaFoldDB" id="A0A917B9S1"/>
<dbReference type="Proteomes" id="UP000598775">
    <property type="component" value="Unassembled WGS sequence"/>
</dbReference>
<dbReference type="InterPro" id="IPR036271">
    <property type="entry name" value="Tet_transcr_reg_TetR-rel_C_sf"/>
</dbReference>
<feature type="domain" description="HTH tetR-type" evidence="5">
    <location>
        <begin position="6"/>
        <end position="66"/>
    </location>
</feature>
<name>A0A917B9S1_9MICO</name>
<dbReference type="PANTHER" id="PTHR30055:SF239">
    <property type="entry name" value="TRANSCRIPTIONAL REGULATORY PROTEIN"/>
    <property type="match status" value="1"/>
</dbReference>
<evidence type="ECO:0000256" key="3">
    <source>
        <dbReference type="ARBA" id="ARBA00023163"/>
    </source>
</evidence>
<dbReference type="GO" id="GO:0000976">
    <property type="term" value="F:transcription cis-regulatory region binding"/>
    <property type="evidence" value="ECO:0007669"/>
    <property type="project" value="TreeGrafter"/>
</dbReference>
<dbReference type="InterPro" id="IPR025996">
    <property type="entry name" value="MT1864/Rv1816-like_C"/>
</dbReference>
<keyword evidence="7" id="KW-1185">Reference proteome</keyword>
<keyword evidence="2 4" id="KW-0238">DNA-binding</keyword>
<keyword evidence="3" id="KW-0804">Transcription</keyword>